<dbReference type="RefSeq" id="WP_078929273.1">
    <property type="nucleotide sequence ID" value="NZ_FUXX01000040.1"/>
</dbReference>
<dbReference type="Pfam" id="PF03500">
    <property type="entry name" value="Cellsynth_D"/>
    <property type="match status" value="1"/>
</dbReference>
<organism evidence="1 2">
    <name type="scientific">Succinivibrio dextrinosolvens DSM 3072</name>
    <dbReference type="NCBI Taxonomy" id="1123324"/>
    <lineage>
        <taxon>Bacteria</taxon>
        <taxon>Pseudomonadati</taxon>
        <taxon>Pseudomonadota</taxon>
        <taxon>Gammaproteobacteria</taxon>
        <taxon>Aeromonadales</taxon>
        <taxon>Succinivibrionaceae</taxon>
        <taxon>Succinivibrio</taxon>
    </lineage>
</organism>
<protein>
    <submittedName>
        <fullName evidence="1">Cellulose synthase subunit D</fullName>
    </submittedName>
</protein>
<dbReference type="Gene3D" id="3.30.70.2590">
    <property type="match status" value="1"/>
</dbReference>
<evidence type="ECO:0000313" key="1">
    <source>
        <dbReference type="EMBL" id="SKA67132.1"/>
    </source>
</evidence>
<dbReference type="STRING" id="83771.SAMN02910357_00777"/>
<keyword evidence="2" id="KW-1185">Reference proteome</keyword>
<name>A0A1T4VQ70_9GAMM</name>
<evidence type="ECO:0000313" key="2">
    <source>
        <dbReference type="Proteomes" id="UP000242432"/>
    </source>
</evidence>
<dbReference type="Proteomes" id="UP000242432">
    <property type="component" value="Unassembled WGS sequence"/>
</dbReference>
<accession>A0A1T4VQ70</accession>
<dbReference type="InterPro" id="IPR022798">
    <property type="entry name" value="BcsD_bac"/>
</dbReference>
<proteinExistence type="predicted"/>
<gene>
    <name evidence="1" type="ORF">SAMN02745213_01913</name>
</gene>
<dbReference type="AlphaFoldDB" id="A0A1T4VQ70"/>
<dbReference type="InterPro" id="IPR038470">
    <property type="entry name" value="Cellsynth_D_sf"/>
</dbReference>
<dbReference type="GO" id="GO:0030244">
    <property type="term" value="P:cellulose biosynthetic process"/>
    <property type="evidence" value="ECO:0007669"/>
    <property type="project" value="InterPro"/>
</dbReference>
<dbReference type="EMBL" id="FUXX01000040">
    <property type="protein sequence ID" value="SKA67132.1"/>
    <property type="molecule type" value="Genomic_DNA"/>
</dbReference>
<sequence>MKSYFSTSYKQNENGYIEILLQIIKMMNINASNREVNDFLFEVGVNLANKHAVKNVDSLSGLHLEINDILTKMGFGVCQIEDADNHVIIKHHDLPVIDDGDFKNKWLQYFSVIMCGLYNSWFRQTGAPVELVCTIKEIIAPSDAVFEFKRVK</sequence>
<reference evidence="2" key="1">
    <citation type="submission" date="2017-02" db="EMBL/GenBank/DDBJ databases">
        <authorList>
            <person name="Varghese N."/>
            <person name="Submissions S."/>
        </authorList>
    </citation>
    <scope>NUCLEOTIDE SEQUENCE [LARGE SCALE GENOMIC DNA]</scope>
    <source>
        <strain evidence="2">DSM 3072</strain>
    </source>
</reference>